<gene>
    <name evidence="1" type="ORF">JI741_19400</name>
</gene>
<reference evidence="1 2" key="1">
    <citation type="submission" date="2021-01" db="EMBL/GenBank/DDBJ databases">
        <title>Chryseolinea sp. Jin1 Genome sequencing and assembly.</title>
        <authorList>
            <person name="Kim I."/>
        </authorList>
    </citation>
    <scope>NUCLEOTIDE SEQUENCE [LARGE SCALE GENOMIC DNA]</scope>
    <source>
        <strain evidence="1 2">Jin1</strain>
    </source>
</reference>
<sequence length="199" mass="21736">MSSHHFVREGQEPALFILDPLPFPLAGPLLEWAPLVLAAGNILEDVLSWGIKLDVVLAHAEQTERASFMLSSQAPVEVVTLAAGESFLQCGLQFLNSDAQTDVNLLAVATEDTFDGVEKFRGALRVSIIEENLKWSIISSGYFEKWITAGTLLKVRKSTSSQVLHLQGLQATAHEAFECARTGMVTIRAQGSFWVAEPL</sequence>
<dbReference type="Proteomes" id="UP000613030">
    <property type="component" value="Unassembled WGS sequence"/>
</dbReference>
<evidence type="ECO:0000313" key="2">
    <source>
        <dbReference type="Proteomes" id="UP000613030"/>
    </source>
</evidence>
<dbReference type="RefSeq" id="WP_202012732.1">
    <property type="nucleotide sequence ID" value="NZ_JAERRB010000006.1"/>
</dbReference>
<organism evidence="1 2">
    <name type="scientific">Chryseolinea lacunae</name>
    <dbReference type="NCBI Taxonomy" id="2801331"/>
    <lineage>
        <taxon>Bacteria</taxon>
        <taxon>Pseudomonadati</taxon>
        <taxon>Bacteroidota</taxon>
        <taxon>Cytophagia</taxon>
        <taxon>Cytophagales</taxon>
        <taxon>Fulvivirgaceae</taxon>
        <taxon>Chryseolinea</taxon>
    </lineage>
</organism>
<keyword evidence="2" id="KW-1185">Reference proteome</keyword>
<comment type="caution">
    <text evidence="1">The sequence shown here is derived from an EMBL/GenBank/DDBJ whole genome shotgun (WGS) entry which is preliminary data.</text>
</comment>
<dbReference type="EMBL" id="JAERRB010000006">
    <property type="protein sequence ID" value="MBL0743408.1"/>
    <property type="molecule type" value="Genomic_DNA"/>
</dbReference>
<evidence type="ECO:0008006" key="3">
    <source>
        <dbReference type="Google" id="ProtNLM"/>
    </source>
</evidence>
<proteinExistence type="predicted"/>
<name>A0ABS1KVS3_9BACT</name>
<accession>A0ABS1KVS3</accession>
<evidence type="ECO:0000313" key="1">
    <source>
        <dbReference type="EMBL" id="MBL0743408.1"/>
    </source>
</evidence>
<protein>
    <recommendedName>
        <fullName evidence="3">Thiamine diphosphokinase</fullName>
    </recommendedName>
</protein>